<dbReference type="SUPFAM" id="SSF54189">
    <property type="entry name" value="Ribosomal proteins S24e, L23 and L15e"/>
    <property type="match status" value="1"/>
</dbReference>
<keyword evidence="7" id="KW-1185">Reference proteome</keyword>
<dbReference type="PANTHER" id="PTHR12059">
    <property type="entry name" value="RIBOSOMAL PROTEIN L23-RELATED"/>
    <property type="match status" value="1"/>
</dbReference>
<evidence type="ECO:0000256" key="4">
    <source>
        <dbReference type="ARBA" id="ARBA00039977"/>
    </source>
</evidence>
<dbReference type="GO" id="GO:0003735">
    <property type="term" value="F:structural constituent of ribosome"/>
    <property type="evidence" value="ECO:0007669"/>
    <property type="project" value="InterPro"/>
</dbReference>
<protein>
    <recommendedName>
        <fullName evidence="4">Large ribosomal subunit protein uL23m</fullName>
    </recommendedName>
    <alternativeName>
        <fullName evidence="5">39S ribosomal protein L23, mitochondrial</fullName>
    </alternativeName>
</protein>
<keyword evidence="3" id="KW-0687">Ribonucleoprotein</keyword>
<name>A0A813VUH1_9BILA</name>
<organism evidence="6 7">
    <name type="scientific">Brachionus calyciflorus</name>
    <dbReference type="NCBI Taxonomy" id="104777"/>
    <lineage>
        <taxon>Eukaryota</taxon>
        <taxon>Metazoa</taxon>
        <taxon>Spiralia</taxon>
        <taxon>Gnathifera</taxon>
        <taxon>Rotifera</taxon>
        <taxon>Eurotatoria</taxon>
        <taxon>Monogononta</taxon>
        <taxon>Pseudotrocha</taxon>
        <taxon>Ploima</taxon>
        <taxon>Brachionidae</taxon>
        <taxon>Brachionus</taxon>
    </lineage>
</organism>
<accession>A0A813VUH1</accession>
<dbReference type="Proteomes" id="UP000663879">
    <property type="component" value="Unassembled WGS sequence"/>
</dbReference>
<dbReference type="AlphaFoldDB" id="A0A813VUH1"/>
<keyword evidence="2" id="KW-0689">Ribosomal protein</keyword>
<evidence type="ECO:0000313" key="6">
    <source>
        <dbReference type="EMBL" id="CAF0846608.1"/>
    </source>
</evidence>
<comment type="similarity">
    <text evidence="1">Belongs to the universal ribosomal protein uL23 family.</text>
</comment>
<dbReference type="Gene3D" id="3.30.70.330">
    <property type="match status" value="1"/>
</dbReference>
<comment type="caution">
    <text evidence="6">The sequence shown here is derived from an EMBL/GenBank/DDBJ whole genome shotgun (WGS) entry which is preliminary data.</text>
</comment>
<dbReference type="GO" id="GO:0005762">
    <property type="term" value="C:mitochondrial large ribosomal subunit"/>
    <property type="evidence" value="ECO:0007669"/>
    <property type="project" value="TreeGrafter"/>
</dbReference>
<evidence type="ECO:0000256" key="2">
    <source>
        <dbReference type="ARBA" id="ARBA00022980"/>
    </source>
</evidence>
<evidence type="ECO:0000313" key="7">
    <source>
        <dbReference type="Proteomes" id="UP000663879"/>
    </source>
</evidence>
<dbReference type="OrthoDB" id="275582at2759"/>
<dbReference type="InterPro" id="IPR013025">
    <property type="entry name" value="Ribosomal_uL23-like"/>
</dbReference>
<dbReference type="InterPro" id="IPR012677">
    <property type="entry name" value="Nucleotide-bd_a/b_plait_sf"/>
</dbReference>
<gene>
    <name evidence="6" type="ORF">OXX778_LOCUS8732</name>
</gene>
<evidence type="ECO:0000256" key="1">
    <source>
        <dbReference type="ARBA" id="ARBA00006700"/>
    </source>
</evidence>
<dbReference type="EMBL" id="CAJNOC010001227">
    <property type="protein sequence ID" value="CAF0846608.1"/>
    <property type="molecule type" value="Genomic_DNA"/>
</dbReference>
<dbReference type="PANTHER" id="PTHR12059:SF5">
    <property type="entry name" value="LARGE RIBOSOMAL SUBUNIT PROTEIN UL23M"/>
    <property type="match status" value="1"/>
</dbReference>
<dbReference type="InterPro" id="IPR012678">
    <property type="entry name" value="Ribosomal_uL23/eL15/eS24_sf"/>
</dbReference>
<proteinExistence type="inferred from homology"/>
<reference evidence="6" key="1">
    <citation type="submission" date="2021-02" db="EMBL/GenBank/DDBJ databases">
        <authorList>
            <person name="Nowell W R."/>
        </authorList>
    </citation>
    <scope>NUCLEOTIDE SEQUENCE</scope>
    <source>
        <strain evidence="6">Ploen Becks lab</strain>
    </source>
</reference>
<evidence type="ECO:0000256" key="5">
    <source>
        <dbReference type="ARBA" id="ARBA00041375"/>
    </source>
</evidence>
<dbReference type="GO" id="GO:0032543">
    <property type="term" value="P:mitochondrial translation"/>
    <property type="evidence" value="ECO:0007669"/>
    <property type="project" value="TreeGrafter"/>
</dbReference>
<sequence>MRYPHLLRYLHEKPLPRNPLWNPGNPRHKIFLPLYWLRIVEHEKTLPKDFVKFECHWQMTKNDVKQYLEKLYEIPVLDVHVEIKKGEYMEHPKRPMLLSPPMEDRKFVYVQLKDGEFTFPDIFGEKNPSEEEKKQIKAVQSMKNREKNKVLDRLDIGEMVQNFENEFQLLLKSEQLHQKYIKEKQYFEMEKTLILDCLKKQAQSKITQSSKISNLYAQALNLEAKVEDADFKITNVKLINQNQLDFLLIFKESLCIRLNFIQTNKEINLTTNPEILTNLSTSNLILDSPYTPDDFTCLINLSDTTKLTTNDIKNTISFKSLFNFLKLFINPYLQKYFYEISG</sequence>
<evidence type="ECO:0000256" key="3">
    <source>
        <dbReference type="ARBA" id="ARBA00023274"/>
    </source>
</evidence>